<dbReference type="CDD" id="cd01648">
    <property type="entry name" value="TERT"/>
    <property type="match status" value="1"/>
</dbReference>
<evidence type="ECO:0000313" key="6">
    <source>
        <dbReference type="Proteomes" id="UP001498421"/>
    </source>
</evidence>
<keyword evidence="2" id="KW-0496">Mitochondrion</keyword>
<dbReference type="Gene3D" id="1.10.357.90">
    <property type="match status" value="1"/>
</dbReference>
<dbReference type="Gene3D" id="3.30.70.2630">
    <property type="match status" value="1"/>
</dbReference>
<dbReference type="GO" id="GO:0003964">
    <property type="term" value="F:RNA-directed DNA polymerase activity"/>
    <property type="evidence" value="ECO:0007669"/>
    <property type="project" value="UniProtKB-KW"/>
</dbReference>
<keyword evidence="3 5" id="KW-0695">RNA-directed DNA polymerase</keyword>
<comment type="catalytic activity">
    <reaction evidence="3">
        <text>DNA(n) + a 2'-deoxyribonucleoside 5'-triphosphate = DNA(n+1) + diphosphate</text>
        <dbReference type="Rhea" id="RHEA:22508"/>
        <dbReference type="Rhea" id="RHEA-COMP:17339"/>
        <dbReference type="Rhea" id="RHEA-COMP:17340"/>
        <dbReference type="ChEBI" id="CHEBI:33019"/>
        <dbReference type="ChEBI" id="CHEBI:61560"/>
        <dbReference type="ChEBI" id="CHEBI:173112"/>
        <dbReference type="EC" id="2.7.7.49"/>
    </reaction>
</comment>
<keyword evidence="3" id="KW-0460">Magnesium</keyword>
<evidence type="ECO:0000256" key="2">
    <source>
        <dbReference type="ARBA" id="ARBA00023128"/>
    </source>
</evidence>
<gene>
    <name evidence="5" type="primary">EST2_3</name>
    <name evidence="5" type="ORF">QQZ08_005789</name>
</gene>
<feature type="domain" description="Reverse transcriptase" evidence="4">
    <location>
        <begin position="1"/>
        <end position="258"/>
    </location>
</feature>
<reference evidence="5 6" key="1">
    <citation type="journal article" date="2025" name="Microbiol. Resour. Announc.">
        <title>Draft genome sequences for Neonectria magnoliae and Neonectria punicea, canker pathogens of Liriodendron tulipifera and Acer saccharum in West Virginia.</title>
        <authorList>
            <person name="Petronek H.M."/>
            <person name="Kasson M.T."/>
            <person name="Metheny A.M."/>
            <person name="Stauder C.M."/>
            <person name="Lovett B."/>
            <person name="Lynch S.C."/>
            <person name="Garnas J.R."/>
            <person name="Kasson L.R."/>
            <person name="Stajich J.E."/>
        </authorList>
    </citation>
    <scope>NUCLEOTIDE SEQUENCE [LARGE SCALE GENOMIC DNA]</scope>
    <source>
        <strain evidence="5 6">NRRL 64651</strain>
    </source>
</reference>
<name>A0ABR1I447_9HYPO</name>
<comment type="caution">
    <text evidence="5">The sequence shown here is derived from an EMBL/GenBank/DDBJ whole genome shotgun (WGS) entry which is preliminary data.</text>
</comment>
<dbReference type="PROSITE" id="PS50878">
    <property type="entry name" value="RT_POL"/>
    <property type="match status" value="1"/>
</dbReference>
<dbReference type="Proteomes" id="UP001498421">
    <property type="component" value="Unassembled WGS sequence"/>
</dbReference>
<dbReference type="InterPro" id="IPR000477">
    <property type="entry name" value="RT_dom"/>
</dbReference>
<accession>A0ABR1I447</accession>
<keyword evidence="3 5" id="KW-0808">Transferase</keyword>
<dbReference type="InterPro" id="IPR043502">
    <property type="entry name" value="DNA/RNA_pol_sf"/>
</dbReference>
<evidence type="ECO:0000313" key="5">
    <source>
        <dbReference type="EMBL" id="KAK7427683.1"/>
    </source>
</evidence>
<comment type="function">
    <text evidence="3">Telomerase is a ribonucleoprotein enzyme essential for the replication of chromosome termini in most eukaryotes. It elongates telomeres. It is a reverse transcriptase that adds simple sequence repeats to chromosome ends by copying a template sequence within the RNA component of the enzyme.</text>
</comment>
<dbReference type="SUPFAM" id="SSF56672">
    <property type="entry name" value="DNA/RNA polymerases"/>
    <property type="match status" value="1"/>
</dbReference>
<keyword evidence="3" id="KW-0479">Metal-binding</keyword>
<sequence length="434" mass="48923">MFSVSDIYSRLKTFKEGLGPNHGRLYFAKVDVQAAFDTIPQAAVVNLMGSVPSQAKYTVAKHVEVKPGERAELQGNRTATKAIRRWHATALRDGDTSDFSERLETDLAGKKKNTIFVDSAAQKTHSVQELLSLLTQHVEQNLVKVGKRYYRQKIGIPQGSVLSSFLCNYFYADLERKHLGFLVGPDTLLLRLIDDFLLITLDRDKAIKFVDTMHRGLPEYGVMVNPKKTLVNFDMWCNGGDVYKMDQGSGFPYCGLHIDCQTLDITKDRQRDLGVDIAASLTVDFGRAPGQNFQRKVLNAFKIQSHLMFFDTAHNSTRTVLASLHGAFCETASKMWAYLRCLGRSRQPRCRIIIRTITKTIDVAFLLLTGKSRKMCYPQYTCDIKKTQVALLACNAFAKVLARKPAQYGEVVAWLHIEAERLESEKPRSARRAA</sequence>
<organism evidence="5 6">
    <name type="scientific">Neonectria magnoliae</name>
    <dbReference type="NCBI Taxonomy" id="2732573"/>
    <lineage>
        <taxon>Eukaryota</taxon>
        <taxon>Fungi</taxon>
        <taxon>Dikarya</taxon>
        <taxon>Ascomycota</taxon>
        <taxon>Pezizomycotina</taxon>
        <taxon>Sordariomycetes</taxon>
        <taxon>Hypocreomycetidae</taxon>
        <taxon>Hypocreales</taxon>
        <taxon>Nectriaceae</taxon>
        <taxon>Neonectria</taxon>
    </lineage>
</organism>
<keyword evidence="3" id="KW-0158">Chromosome</keyword>
<keyword evidence="3" id="KW-0539">Nucleus</keyword>
<keyword evidence="3" id="KW-0779">Telomere</keyword>
<dbReference type="EMBL" id="JAZAVK010000050">
    <property type="protein sequence ID" value="KAK7427683.1"/>
    <property type="molecule type" value="Genomic_DNA"/>
</dbReference>
<dbReference type="Pfam" id="PF21399">
    <property type="entry name" value="TERT_C"/>
    <property type="match status" value="1"/>
</dbReference>
<protein>
    <recommendedName>
        <fullName evidence="3">Telomerase reverse transcriptase</fullName>
        <ecNumber evidence="3">2.7.7.49</ecNumber>
    </recommendedName>
    <alternativeName>
        <fullName evidence="3">Telomerase catalytic subunit</fullName>
    </alternativeName>
</protein>
<evidence type="ECO:0000256" key="1">
    <source>
        <dbReference type="ARBA" id="ARBA00004173"/>
    </source>
</evidence>
<keyword evidence="6" id="KW-1185">Reference proteome</keyword>
<dbReference type="EC" id="2.7.7.49" evidence="3"/>
<keyword evidence="3 5" id="KW-0548">Nucleotidyltransferase</keyword>
<dbReference type="Pfam" id="PF00078">
    <property type="entry name" value="RVT_1"/>
    <property type="match status" value="1"/>
</dbReference>
<dbReference type="PRINTS" id="PR01365">
    <property type="entry name" value="TELOMERASERT"/>
</dbReference>
<evidence type="ECO:0000256" key="3">
    <source>
        <dbReference type="RuleBase" id="RU365061"/>
    </source>
</evidence>
<comment type="subcellular location">
    <subcellularLocation>
        <location evidence="1">Mitochondrion</location>
    </subcellularLocation>
    <subcellularLocation>
        <location evidence="3">Nucleus</location>
    </subcellularLocation>
    <subcellularLocation>
        <location evidence="3">Chromosome</location>
        <location evidence="3">Telomere</location>
    </subcellularLocation>
</comment>
<dbReference type="InterPro" id="IPR003545">
    <property type="entry name" value="Telomerase_RT"/>
</dbReference>
<dbReference type="PANTHER" id="PTHR12066:SF0">
    <property type="entry name" value="TELOMERASE REVERSE TRANSCRIPTASE"/>
    <property type="match status" value="1"/>
</dbReference>
<dbReference type="PANTHER" id="PTHR12066">
    <property type="entry name" value="TELOMERASE REVERSE TRANSCRIPTASE"/>
    <property type="match status" value="1"/>
</dbReference>
<proteinExistence type="inferred from homology"/>
<comment type="similarity">
    <text evidence="3">Belongs to the reverse transcriptase family. Telomerase subfamily.</text>
</comment>
<dbReference type="InterPro" id="IPR049139">
    <property type="entry name" value="TERT_C"/>
</dbReference>
<evidence type="ECO:0000259" key="4">
    <source>
        <dbReference type="PROSITE" id="PS50878"/>
    </source>
</evidence>